<gene>
    <name evidence="1" type="ORF">MBCUT_18040</name>
</gene>
<sequence length="97" mass="11107">MVITTNNIKIKPDLLKAISRIAKRENMTETKVLNDIIEKGIESKRKNKIPEHFIANKDTYNSNPTKKELNSIVGIMEAPEGFDVVEAVNDARIRKWE</sequence>
<dbReference type="RefSeq" id="WP_067260337.1">
    <property type="nucleotide sequence ID" value="NZ_LWMW01000136.1"/>
</dbReference>
<dbReference type="AlphaFoldDB" id="A0A166CYM5"/>
<organism evidence="1 2">
    <name type="scientific">Methanobrevibacter cuticularis</name>
    <dbReference type="NCBI Taxonomy" id="47311"/>
    <lineage>
        <taxon>Archaea</taxon>
        <taxon>Methanobacteriati</taxon>
        <taxon>Methanobacteriota</taxon>
        <taxon>Methanomada group</taxon>
        <taxon>Methanobacteria</taxon>
        <taxon>Methanobacteriales</taxon>
        <taxon>Methanobacteriaceae</taxon>
        <taxon>Methanobrevibacter</taxon>
    </lineage>
</organism>
<dbReference type="Proteomes" id="UP000077275">
    <property type="component" value="Unassembled WGS sequence"/>
</dbReference>
<dbReference type="PATRIC" id="fig|47311.3.peg.1961"/>
<comment type="caution">
    <text evidence="1">The sequence shown here is derived from an EMBL/GenBank/DDBJ whole genome shotgun (WGS) entry which is preliminary data.</text>
</comment>
<name>A0A166CYM5_9EURY</name>
<keyword evidence="2" id="KW-1185">Reference proteome</keyword>
<evidence type="ECO:0000313" key="2">
    <source>
        <dbReference type="Proteomes" id="UP000077275"/>
    </source>
</evidence>
<dbReference type="EMBL" id="LWMW01000136">
    <property type="protein sequence ID" value="KZX15002.1"/>
    <property type="molecule type" value="Genomic_DNA"/>
</dbReference>
<dbReference type="OrthoDB" id="76757at2157"/>
<evidence type="ECO:0000313" key="1">
    <source>
        <dbReference type="EMBL" id="KZX15002.1"/>
    </source>
</evidence>
<reference evidence="1 2" key="1">
    <citation type="submission" date="2016-04" db="EMBL/GenBank/DDBJ databases">
        <title>Genome sequence of Methanobrevibacter cuticularis DSM 11139.</title>
        <authorList>
            <person name="Poehlein A."/>
            <person name="Seedorf H."/>
            <person name="Daniel R."/>
        </authorList>
    </citation>
    <scope>NUCLEOTIDE SEQUENCE [LARGE SCALE GENOMIC DNA]</scope>
    <source>
        <strain evidence="1 2">DSM 11139</strain>
    </source>
</reference>
<protein>
    <submittedName>
        <fullName evidence="1">Uncharacterized protein</fullName>
    </submittedName>
</protein>
<accession>A0A166CYM5</accession>
<proteinExistence type="predicted"/>